<keyword evidence="2 4" id="KW-0560">Oxidoreductase</keyword>
<dbReference type="AlphaFoldDB" id="A0A6B1DQT6"/>
<dbReference type="InterPro" id="IPR050857">
    <property type="entry name" value="D-2-hydroxyacid_DH"/>
</dbReference>
<evidence type="ECO:0000256" key="3">
    <source>
        <dbReference type="ARBA" id="ARBA00023027"/>
    </source>
</evidence>
<comment type="caution">
    <text evidence="7">The sequence shown here is derived from an EMBL/GenBank/DDBJ whole genome shotgun (WGS) entry which is preliminary data.</text>
</comment>
<keyword evidence="3" id="KW-0520">NAD</keyword>
<sequence length="364" mass="39857">MRTDAVSAMATRARGSCARMLPIPPSNFQSMTRRHLTAAVAVRPTLFNALFSEQSQQDLASLAALRYQEEDDRLSEDEMIALVQDCEVAVTGWGTPPFSQNVVDACPNLKLVAHSAGTIKHLLPDPVWSRGIKVVHAAAAIAPAVAEMTILLMLMCRRDVHNISRRMHAGEKWPQPELGFELGSTRVGVIGAGHTGRNVIKLLHGFSADIVVYDPYLSPERAAELKVTRVSLEELMSTCPVITVQAPTTPETYHMISKEHLAMIQDGALFINTARSHAVNADALYEALKTNRFQAALDVFDSEPLAVDSRLRGLPNLVLTPHLAGKSEQARKRQGALIVEQLQLYATGRPLTQEVTRDMLATMA</sequence>
<dbReference type="Pfam" id="PF02826">
    <property type="entry name" value="2-Hacid_dh_C"/>
    <property type="match status" value="1"/>
</dbReference>
<comment type="similarity">
    <text evidence="1 4">Belongs to the D-isomer specific 2-hydroxyacid dehydrogenase family.</text>
</comment>
<evidence type="ECO:0000259" key="6">
    <source>
        <dbReference type="Pfam" id="PF02826"/>
    </source>
</evidence>
<dbReference type="InterPro" id="IPR036291">
    <property type="entry name" value="NAD(P)-bd_dom_sf"/>
</dbReference>
<feature type="domain" description="D-isomer specific 2-hydroxyacid dehydrogenase NAD-binding" evidence="6">
    <location>
        <begin position="151"/>
        <end position="324"/>
    </location>
</feature>
<dbReference type="SUPFAM" id="SSF51735">
    <property type="entry name" value="NAD(P)-binding Rossmann-fold domains"/>
    <property type="match status" value="1"/>
</dbReference>
<dbReference type="SUPFAM" id="SSF52283">
    <property type="entry name" value="Formate/glycerate dehydrogenase catalytic domain-like"/>
    <property type="match status" value="1"/>
</dbReference>
<evidence type="ECO:0000259" key="5">
    <source>
        <dbReference type="Pfam" id="PF00389"/>
    </source>
</evidence>
<gene>
    <name evidence="7" type="ORF">F4Y08_02435</name>
</gene>
<name>A0A6B1DQT6_9CHLR</name>
<dbReference type="InterPro" id="IPR006139">
    <property type="entry name" value="D-isomer_2_OHA_DH_cat_dom"/>
</dbReference>
<dbReference type="Pfam" id="PF00389">
    <property type="entry name" value="2-Hacid_dh"/>
    <property type="match status" value="1"/>
</dbReference>
<dbReference type="GO" id="GO:0051287">
    <property type="term" value="F:NAD binding"/>
    <property type="evidence" value="ECO:0007669"/>
    <property type="project" value="InterPro"/>
</dbReference>
<evidence type="ECO:0000313" key="7">
    <source>
        <dbReference type="EMBL" id="MYD89186.1"/>
    </source>
</evidence>
<feature type="domain" description="D-isomer specific 2-hydroxyacid dehydrogenase catalytic" evidence="5">
    <location>
        <begin position="55"/>
        <end position="355"/>
    </location>
</feature>
<dbReference type="PANTHER" id="PTHR42789:SF1">
    <property type="entry name" value="D-ISOMER SPECIFIC 2-HYDROXYACID DEHYDROGENASE FAMILY PROTEIN (AFU_ORTHOLOGUE AFUA_6G10090)"/>
    <property type="match status" value="1"/>
</dbReference>
<dbReference type="PANTHER" id="PTHR42789">
    <property type="entry name" value="D-ISOMER SPECIFIC 2-HYDROXYACID DEHYDROGENASE FAMILY PROTEIN (AFU_ORTHOLOGUE AFUA_6G10090)"/>
    <property type="match status" value="1"/>
</dbReference>
<dbReference type="EMBL" id="VXPY01000013">
    <property type="protein sequence ID" value="MYD89186.1"/>
    <property type="molecule type" value="Genomic_DNA"/>
</dbReference>
<proteinExistence type="inferred from homology"/>
<dbReference type="GO" id="GO:0016616">
    <property type="term" value="F:oxidoreductase activity, acting on the CH-OH group of donors, NAD or NADP as acceptor"/>
    <property type="evidence" value="ECO:0007669"/>
    <property type="project" value="InterPro"/>
</dbReference>
<accession>A0A6B1DQT6</accession>
<dbReference type="CDD" id="cd12167">
    <property type="entry name" value="2-Hacid_dh_8"/>
    <property type="match status" value="1"/>
</dbReference>
<organism evidence="7">
    <name type="scientific">Caldilineaceae bacterium SB0662_bin_9</name>
    <dbReference type="NCBI Taxonomy" id="2605258"/>
    <lineage>
        <taxon>Bacteria</taxon>
        <taxon>Bacillati</taxon>
        <taxon>Chloroflexota</taxon>
        <taxon>Caldilineae</taxon>
        <taxon>Caldilineales</taxon>
        <taxon>Caldilineaceae</taxon>
    </lineage>
</organism>
<evidence type="ECO:0000256" key="4">
    <source>
        <dbReference type="RuleBase" id="RU003719"/>
    </source>
</evidence>
<reference evidence="7" key="1">
    <citation type="submission" date="2019-09" db="EMBL/GenBank/DDBJ databases">
        <title>Characterisation of the sponge microbiome using genome-centric metagenomics.</title>
        <authorList>
            <person name="Engelberts J.P."/>
            <person name="Robbins S.J."/>
            <person name="De Goeij J.M."/>
            <person name="Aranda M."/>
            <person name="Bell S.C."/>
            <person name="Webster N.S."/>
        </authorList>
    </citation>
    <scope>NUCLEOTIDE SEQUENCE</scope>
    <source>
        <strain evidence="7">SB0662_bin_9</strain>
    </source>
</reference>
<protein>
    <submittedName>
        <fullName evidence="7">Hydroxyacid dehydrogenase</fullName>
    </submittedName>
</protein>
<dbReference type="Gene3D" id="3.40.50.720">
    <property type="entry name" value="NAD(P)-binding Rossmann-like Domain"/>
    <property type="match status" value="2"/>
</dbReference>
<evidence type="ECO:0000256" key="2">
    <source>
        <dbReference type="ARBA" id="ARBA00023002"/>
    </source>
</evidence>
<dbReference type="InterPro" id="IPR006140">
    <property type="entry name" value="D-isomer_DH_NAD-bd"/>
</dbReference>
<evidence type="ECO:0000256" key="1">
    <source>
        <dbReference type="ARBA" id="ARBA00005854"/>
    </source>
</evidence>